<dbReference type="Proteomes" id="UP000585050">
    <property type="component" value="Unassembled WGS sequence"/>
</dbReference>
<gene>
    <name evidence="2" type="ORF">HGP29_10710</name>
</gene>
<dbReference type="SUPFAM" id="SSF48452">
    <property type="entry name" value="TPR-like"/>
    <property type="match status" value="1"/>
</dbReference>
<keyword evidence="1" id="KW-0802">TPR repeat</keyword>
<name>A0A7X8SK16_9BACT</name>
<comment type="caution">
    <text evidence="2">The sequence shown here is derived from an EMBL/GenBank/DDBJ whole genome shotgun (WGS) entry which is preliminary data.</text>
</comment>
<organism evidence="2 3">
    <name type="scientific">Flammeovirga agarivorans</name>
    <dbReference type="NCBI Taxonomy" id="2726742"/>
    <lineage>
        <taxon>Bacteria</taxon>
        <taxon>Pseudomonadati</taxon>
        <taxon>Bacteroidota</taxon>
        <taxon>Cytophagia</taxon>
        <taxon>Cytophagales</taxon>
        <taxon>Flammeovirgaceae</taxon>
        <taxon>Flammeovirga</taxon>
    </lineage>
</organism>
<dbReference type="EMBL" id="JABAIL010000003">
    <property type="protein sequence ID" value="NLR91680.1"/>
    <property type="molecule type" value="Genomic_DNA"/>
</dbReference>
<proteinExistence type="predicted"/>
<dbReference type="AlphaFoldDB" id="A0A7X8SK16"/>
<keyword evidence="3" id="KW-1185">Reference proteome</keyword>
<sequence length="257" mass="29851">MRKVIFFSIFIILLSYIYFISTTENVINLGNSYNDKGLTHLNSSEYSKAIIEFKNALKDTSSTFEQLSMYNRNIGLAFEALHYMDSAQYYKTKAISYCNTESYHYYELKGELFLYKNNIDSAIINLEKAIKLNPNKLEANNYIGLIFLGTYGIEYQNLKKALYHNKKANEIYDDSITKFVLGKTYYELEMYNEAEMIFKNILDEFGTDLDSKFALGLAYYKSGKIDKAKTIFEEVFLEDRTYISGMESIISELSINL</sequence>
<accession>A0A7X8SK16</accession>
<reference evidence="2 3" key="1">
    <citation type="submission" date="2020-04" db="EMBL/GenBank/DDBJ databases">
        <title>Flammeovirga sp. SR4, a novel species isolated from seawater.</title>
        <authorList>
            <person name="Wang X."/>
        </authorList>
    </citation>
    <scope>NUCLEOTIDE SEQUENCE [LARGE SCALE GENOMIC DNA]</scope>
    <source>
        <strain evidence="2 3">SR4</strain>
    </source>
</reference>
<dbReference type="Pfam" id="PF13181">
    <property type="entry name" value="TPR_8"/>
    <property type="match status" value="1"/>
</dbReference>
<evidence type="ECO:0000313" key="3">
    <source>
        <dbReference type="Proteomes" id="UP000585050"/>
    </source>
</evidence>
<dbReference type="PANTHER" id="PTHR12558:SF13">
    <property type="entry name" value="CELL DIVISION CYCLE PROTEIN 27 HOMOLOG"/>
    <property type="match status" value="1"/>
</dbReference>
<dbReference type="InterPro" id="IPR011990">
    <property type="entry name" value="TPR-like_helical_dom_sf"/>
</dbReference>
<dbReference type="RefSeq" id="WP_168882396.1">
    <property type="nucleotide sequence ID" value="NZ_JABAIL010000003.1"/>
</dbReference>
<dbReference type="InterPro" id="IPR019734">
    <property type="entry name" value="TPR_rpt"/>
</dbReference>
<protein>
    <submittedName>
        <fullName evidence="2">Tetratricopeptide repeat protein</fullName>
    </submittedName>
</protein>
<dbReference type="PROSITE" id="PS50005">
    <property type="entry name" value="TPR"/>
    <property type="match status" value="1"/>
</dbReference>
<dbReference type="SMART" id="SM00028">
    <property type="entry name" value="TPR"/>
    <property type="match status" value="4"/>
</dbReference>
<dbReference type="Pfam" id="PF14559">
    <property type="entry name" value="TPR_19"/>
    <property type="match status" value="1"/>
</dbReference>
<feature type="repeat" description="TPR" evidence="1">
    <location>
        <begin position="103"/>
        <end position="136"/>
    </location>
</feature>
<dbReference type="Gene3D" id="1.25.40.10">
    <property type="entry name" value="Tetratricopeptide repeat domain"/>
    <property type="match status" value="1"/>
</dbReference>
<dbReference type="PANTHER" id="PTHR12558">
    <property type="entry name" value="CELL DIVISION CYCLE 16,23,27"/>
    <property type="match status" value="1"/>
</dbReference>
<evidence type="ECO:0000313" key="2">
    <source>
        <dbReference type="EMBL" id="NLR91680.1"/>
    </source>
</evidence>
<evidence type="ECO:0000256" key="1">
    <source>
        <dbReference type="PROSITE-ProRule" id="PRU00339"/>
    </source>
</evidence>